<dbReference type="GO" id="GO:0032993">
    <property type="term" value="C:protein-DNA complex"/>
    <property type="evidence" value="ECO:0007669"/>
    <property type="project" value="TreeGrafter"/>
</dbReference>
<dbReference type="InterPro" id="IPR001789">
    <property type="entry name" value="Sig_transdc_resp-reg_receiver"/>
</dbReference>
<evidence type="ECO:0000256" key="2">
    <source>
        <dbReference type="ARBA" id="ARBA00023012"/>
    </source>
</evidence>
<feature type="compositionally biased region" description="Polar residues" evidence="7">
    <location>
        <begin position="176"/>
        <end position="185"/>
    </location>
</feature>
<proteinExistence type="predicted"/>
<dbReference type="PANTHER" id="PTHR48111">
    <property type="entry name" value="REGULATOR OF RPOS"/>
    <property type="match status" value="1"/>
</dbReference>
<evidence type="ECO:0000313" key="10">
    <source>
        <dbReference type="Proteomes" id="UP000460194"/>
    </source>
</evidence>
<dbReference type="CDD" id="cd00156">
    <property type="entry name" value="REC"/>
    <property type="match status" value="1"/>
</dbReference>
<keyword evidence="1" id="KW-0597">Phosphoprotein</keyword>
<keyword evidence="2" id="KW-0902">Two-component regulatory system</keyword>
<sequence>MTEHTSPPSDARADTNAAADRSEPTTAGAAEARHAPITVLQVEPDARSAELLEAFAARLTDRFQVRSVGRFADALDAVETGVGVGGERVPVDCVVTEQRLPDGDGVALTERLREAGRGLPIVFHTTCPSEEREAAAFGAGADAYFEKGADRGRFDAIVDRIRALVDERRERGAETNAGSASSPRVSGTPGETLRSEE</sequence>
<evidence type="ECO:0000256" key="6">
    <source>
        <dbReference type="PROSITE-ProRule" id="PRU00169"/>
    </source>
</evidence>
<dbReference type="InterPro" id="IPR011006">
    <property type="entry name" value="CheY-like_superfamily"/>
</dbReference>
<dbReference type="GO" id="GO:0000976">
    <property type="term" value="F:transcription cis-regulatory region binding"/>
    <property type="evidence" value="ECO:0007669"/>
    <property type="project" value="TreeGrafter"/>
</dbReference>
<dbReference type="PROSITE" id="PS50110">
    <property type="entry name" value="RESPONSE_REGULATORY"/>
    <property type="match status" value="1"/>
</dbReference>
<keyword evidence="3" id="KW-0805">Transcription regulation</keyword>
<feature type="region of interest" description="Disordered" evidence="7">
    <location>
        <begin position="1"/>
        <end position="35"/>
    </location>
</feature>
<dbReference type="Pfam" id="PF00072">
    <property type="entry name" value="Response_reg"/>
    <property type="match status" value="1"/>
</dbReference>
<evidence type="ECO:0000259" key="8">
    <source>
        <dbReference type="PROSITE" id="PS50110"/>
    </source>
</evidence>
<comment type="caution">
    <text evidence="6">Lacks conserved residue(s) required for the propagation of feature annotation.</text>
</comment>
<evidence type="ECO:0000256" key="7">
    <source>
        <dbReference type="SAM" id="MobiDB-lite"/>
    </source>
</evidence>
<gene>
    <name evidence="9" type="ORF">GLW36_03965</name>
</gene>
<feature type="region of interest" description="Disordered" evidence="7">
    <location>
        <begin position="168"/>
        <end position="197"/>
    </location>
</feature>
<dbReference type="GO" id="GO:0000156">
    <property type="term" value="F:phosphorelay response regulator activity"/>
    <property type="evidence" value="ECO:0007669"/>
    <property type="project" value="TreeGrafter"/>
</dbReference>
<protein>
    <submittedName>
        <fullName evidence="9">Response regulator</fullName>
    </submittedName>
</protein>
<name>A0A6B1IKW7_9EURY</name>
<dbReference type="InterPro" id="IPR039420">
    <property type="entry name" value="WalR-like"/>
</dbReference>
<dbReference type="EMBL" id="WMEO01000004">
    <property type="protein sequence ID" value="MYL15805.1"/>
    <property type="molecule type" value="Genomic_DNA"/>
</dbReference>
<reference evidence="9 10" key="1">
    <citation type="submission" date="2019-11" db="EMBL/GenBank/DDBJ databases">
        <title>Genome sequences of 17 halophilic strains isolated from different environments.</title>
        <authorList>
            <person name="Furrow R.E."/>
        </authorList>
    </citation>
    <scope>NUCLEOTIDE SEQUENCE [LARGE SCALE GENOMIC DNA]</scope>
    <source>
        <strain evidence="9 10">22517_05_Cabo</strain>
    </source>
</reference>
<dbReference type="SUPFAM" id="SSF52172">
    <property type="entry name" value="CheY-like"/>
    <property type="match status" value="1"/>
</dbReference>
<dbReference type="SMART" id="SM00448">
    <property type="entry name" value="REC"/>
    <property type="match status" value="1"/>
</dbReference>
<keyword evidence="5" id="KW-0804">Transcription</keyword>
<dbReference type="PANTHER" id="PTHR48111:SF1">
    <property type="entry name" value="TWO-COMPONENT RESPONSE REGULATOR ORR33"/>
    <property type="match status" value="1"/>
</dbReference>
<dbReference type="RefSeq" id="WP_159368696.1">
    <property type="nucleotide sequence ID" value="NZ_WMEO01000004.1"/>
</dbReference>
<evidence type="ECO:0000313" key="9">
    <source>
        <dbReference type="EMBL" id="MYL15805.1"/>
    </source>
</evidence>
<dbReference type="Proteomes" id="UP000460194">
    <property type="component" value="Unassembled WGS sequence"/>
</dbReference>
<dbReference type="GO" id="GO:0006355">
    <property type="term" value="P:regulation of DNA-templated transcription"/>
    <property type="evidence" value="ECO:0007669"/>
    <property type="project" value="TreeGrafter"/>
</dbReference>
<dbReference type="Gene3D" id="3.40.50.2300">
    <property type="match status" value="1"/>
</dbReference>
<dbReference type="GO" id="GO:0005829">
    <property type="term" value="C:cytosol"/>
    <property type="evidence" value="ECO:0007669"/>
    <property type="project" value="TreeGrafter"/>
</dbReference>
<accession>A0A6B1IKW7</accession>
<evidence type="ECO:0000256" key="3">
    <source>
        <dbReference type="ARBA" id="ARBA00023015"/>
    </source>
</evidence>
<comment type="caution">
    <text evidence="9">The sequence shown here is derived from an EMBL/GenBank/DDBJ whole genome shotgun (WGS) entry which is preliminary data.</text>
</comment>
<evidence type="ECO:0000256" key="5">
    <source>
        <dbReference type="ARBA" id="ARBA00023163"/>
    </source>
</evidence>
<evidence type="ECO:0000256" key="1">
    <source>
        <dbReference type="ARBA" id="ARBA00022553"/>
    </source>
</evidence>
<evidence type="ECO:0000256" key="4">
    <source>
        <dbReference type="ARBA" id="ARBA00023125"/>
    </source>
</evidence>
<organism evidence="9 10">
    <name type="scientific">Halorubrum distributum</name>
    <dbReference type="NCBI Taxonomy" id="29283"/>
    <lineage>
        <taxon>Archaea</taxon>
        <taxon>Methanobacteriati</taxon>
        <taxon>Methanobacteriota</taxon>
        <taxon>Stenosarchaea group</taxon>
        <taxon>Halobacteria</taxon>
        <taxon>Halobacteriales</taxon>
        <taxon>Haloferacaceae</taxon>
        <taxon>Halorubrum</taxon>
        <taxon>Halorubrum distributum group</taxon>
    </lineage>
</organism>
<feature type="domain" description="Response regulatory" evidence="8">
    <location>
        <begin position="38"/>
        <end position="162"/>
    </location>
</feature>
<dbReference type="AlphaFoldDB" id="A0A6B1IKW7"/>
<keyword evidence="4" id="KW-0238">DNA-binding</keyword>